<keyword evidence="1" id="KW-1185">Reference proteome</keyword>
<dbReference type="OMA" id="RYFNIYY"/>
<name>A0A6J1LL91_DROHY</name>
<sequence>MLWQPEHSLKLKLRYSYAAQGNAGIGIPVYFDNFNPNPPVEPLKPVQPVAVVAPVSLQTPGFPQNLPIVGTLLTNLPLQNLLTGLNLGQLGQLGQLGSLGNFGNFGQLGNLPGFGPPAKPPGGDLGSPAQTCPLSQKLSCRCEPLISLPLRQPDAQSLVQILKQNVRHNENGSQELHLVLSNGHVIYHRNDQVASSQLGYYALPFQTGHYLNIRYSINQANYTIKAEVDSSAPSTDFEL</sequence>
<dbReference type="KEGG" id="dhe:111597566"/>
<dbReference type="GeneID" id="111597566"/>
<proteinExistence type="predicted"/>
<reference evidence="2" key="1">
    <citation type="submission" date="2025-08" db="UniProtKB">
        <authorList>
            <consortium name="RefSeq"/>
        </authorList>
    </citation>
    <scope>IDENTIFICATION</scope>
    <source>
        <strain evidence="2">15085-1641.00</strain>
        <tissue evidence="2">Whole body</tissue>
    </source>
</reference>
<dbReference type="RefSeq" id="XP_023168136.2">
    <property type="nucleotide sequence ID" value="XM_023312368.2"/>
</dbReference>
<dbReference type="Proteomes" id="UP000504633">
    <property type="component" value="Unplaced"/>
</dbReference>
<evidence type="ECO:0000313" key="2">
    <source>
        <dbReference type="RefSeq" id="XP_023168136.2"/>
    </source>
</evidence>
<organism evidence="1 2">
    <name type="scientific">Drosophila hydei</name>
    <name type="common">Fruit fly</name>
    <dbReference type="NCBI Taxonomy" id="7224"/>
    <lineage>
        <taxon>Eukaryota</taxon>
        <taxon>Metazoa</taxon>
        <taxon>Ecdysozoa</taxon>
        <taxon>Arthropoda</taxon>
        <taxon>Hexapoda</taxon>
        <taxon>Insecta</taxon>
        <taxon>Pterygota</taxon>
        <taxon>Neoptera</taxon>
        <taxon>Endopterygota</taxon>
        <taxon>Diptera</taxon>
        <taxon>Brachycera</taxon>
        <taxon>Muscomorpha</taxon>
        <taxon>Ephydroidea</taxon>
        <taxon>Drosophilidae</taxon>
        <taxon>Drosophila</taxon>
    </lineage>
</organism>
<protein>
    <submittedName>
        <fullName evidence="2">Uncharacterized protein LOC111597566</fullName>
    </submittedName>
</protein>
<dbReference type="OrthoDB" id="7869978at2759"/>
<evidence type="ECO:0000313" key="1">
    <source>
        <dbReference type="Proteomes" id="UP000504633"/>
    </source>
</evidence>
<accession>A0A6J1LL91</accession>
<dbReference type="AlphaFoldDB" id="A0A6J1LL91"/>
<gene>
    <name evidence="2" type="primary">LOC111597566</name>
</gene>